<gene>
    <name evidence="2" type="ORF">CB5_LOCUS17677</name>
</gene>
<dbReference type="EMBL" id="LR862152">
    <property type="protein sequence ID" value="CAD1834466.1"/>
    <property type="molecule type" value="Genomic_DNA"/>
</dbReference>
<feature type="domain" description="Reverse transcriptase" evidence="1">
    <location>
        <begin position="1"/>
        <end position="184"/>
    </location>
</feature>
<protein>
    <recommendedName>
        <fullName evidence="1">Reverse transcriptase domain-containing protein</fullName>
    </recommendedName>
</protein>
<dbReference type="SUPFAM" id="SSF56672">
    <property type="entry name" value="DNA/RNA polymerases"/>
    <property type="match status" value="1"/>
</dbReference>
<reference evidence="2" key="1">
    <citation type="submission" date="2020-07" db="EMBL/GenBank/DDBJ databases">
        <authorList>
            <person name="Lin J."/>
        </authorList>
    </citation>
    <scope>NUCLEOTIDE SEQUENCE</scope>
</reference>
<dbReference type="PROSITE" id="PS50878">
    <property type="entry name" value="RT_POL"/>
    <property type="match status" value="1"/>
</dbReference>
<organism evidence="2">
    <name type="scientific">Ananas comosus var. bracteatus</name>
    <name type="common">red pineapple</name>
    <dbReference type="NCBI Taxonomy" id="296719"/>
    <lineage>
        <taxon>Eukaryota</taxon>
        <taxon>Viridiplantae</taxon>
        <taxon>Streptophyta</taxon>
        <taxon>Embryophyta</taxon>
        <taxon>Tracheophyta</taxon>
        <taxon>Spermatophyta</taxon>
        <taxon>Magnoliopsida</taxon>
        <taxon>Liliopsida</taxon>
        <taxon>Poales</taxon>
        <taxon>Bromeliaceae</taxon>
        <taxon>Bromelioideae</taxon>
        <taxon>Ananas</taxon>
    </lineage>
</organism>
<name>A0A6V7PV51_ANACO</name>
<evidence type="ECO:0000259" key="1">
    <source>
        <dbReference type="PROSITE" id="PS50878"/>
    </source>
</evidence>
<dbReference type="PANTHER" id="PTHR31635">
    <property type="entry name" value="REVERSE TRANSCRIPTASE DOMAIN-CONTAINING PROTEIN-RELATED"/>
    <property type="match status" value="1"/>
</dbReference>
<dbReference type="Pfam" id="PF00078">
    <property type="entry name" value="RVT_1"/>
    <property type="match status" value="1"/>
</dbReference>
<accession>A0A6V7PV51</accession>
<dbReference type="InterPro" id="IPR043502">
    <property type="entry name" value="DNA/RNA_pol_sf"/>
</dbReference>
<dbReference type="AlphaFoldDB" id="A0A6V7PV51"/>
<dbReference type="InterPro" id="IPR000477">
    <property type="entry name" value="RT_dom"/>
</dbReference>
<proteinExistence type="predicted"/>
<evidence type="ECO:0000313" key="2">
    <source>
        <dbReference type="EMBL" id="CAD1834466.1"/>
    </source>
</evidence>
<sequence>MNNLINPFQGAFIKGRYILDNFLTTHILCHHLHSSKQQAALFKIDFDCAFDHINWSFLTELLRVRGFGERWIRWINSLLQSSSSKILLNEVPGKSFACRRGLRQGDPLSLLIFILCVDVLYRMIHLAATSQSLQAVGIGDVKLHTLQFADDMLLFFDGTTRSAAAIKVILDAFSAYSGLKINYQ</sequence>
<dbReference type="PANTHER" id="PTHR31635:SF196">
    <property type="entry name" value="REVERSE TRANSCRIPTASE DOMAIN-CONTAINING PROTEIN-RELATED"/>
    <property type="match status" value="1"/>
</dbReference>